<keyword evidence="11" id="KW-1185">Reference proteome</keyword>
<dbReference type="AlphaFoldDB" id="A0A369IED8"/>
<keyword evidence="4 8" id="KW-0547">Nucleotide-binding</keyword>
<sequence length="682" mass="79014">MSGICGIIYFDDKPVADKLEEMAQRISHRGLDGITYYKNRQVGLAHLMRQVTYESIHEKQPLKSQSGCVCVADARIDNRNELIAQLDLKPSYCPVITDSELIMAAYERWGDDCLYHLIGDFAFAIWDPRRQKLVAARDHSGIRPFYYYFKPGKFIAFASEIQALFAVPEVPKKINDEKIVPYVLWLTDFRAHQASTFYQGIFNLKPAHWLVADSSGVSTKFCWDLNLERFSHLKTDEDFVAAHREIFNEAVNCRIRTSFGVGGDISGGLDSSSIACAALQTLQERQKPYWGYSWDCSNDKDADEREFIDIMVGVKGLNHQYIRPTQVKEMSVEGYYNNRPDYFIADVNHYLPTMKAAHKNGVRTYLTGVEGDTVLSYGKETFSALLMEGKWDAFRTHIEHILYTGTFRKNIPKYDRNFKSQAAFIAFPYIYKVLIRALRMGHLWALLRHFKHCKRYFNIPPSLVSVYVGRKIYTKLLKLRNRYWNKETFFSILHDRYNEQSPIILKEFHFEDIPREDNADVIAHFKQATSGGIIDSLVSYHTSGILNGIEMAHPFMDKRLIEFSLIVPNHLQFGDGVTRKIHRLAVSGQVPDAIRWRLDKANFTPYTRRCFYETFTDPKAFIQENRNILSPYVNVDMSMKYAEYARTADLNSKKGYDAFYQTVRVVYLAIWLNQNQINNKPT</sequence>
<dbReference type="PIRSF" id="PIRSF001589">
    <property type="entry name" value="Asn_synthetase_glu-h"/>
    <property type="match status" value="1"/>
</dbReference>
<dbReference type="PANTHER" id="PTHR43284">
    <property type="entry name" value="ASPARAGINE SYNTHETASE (GLUTAMINE-HYDROLYZING)"/>
    <property type="match status" value="1"/>
</dbReference>
<dbReference type="InterPro" id="IPR014729">
    <property type="entry name" value="Rossmann-like_a/b/a_fold"/>
</dbReference>
<dbReference type="GO" id="GO:0005524">
    <property type="term" value="F:ATP binding"/>
    <property type="evidence" value="ECO:0007669"/>
    <property type="project" value="UniProtKB-KW"/>
</dbReference>
<dbReference type="PROSITE" id="PS51278">
    <property type="entry name" value="GATASE_TYPE_2"/>
    <property type="match status" value="1"/>
</dbReference>
<evidence type="ECO:0000256" key="7">
    <source>
        <dbReference type="ARBA" id="ARBA00048741"/>
    </source>
</evidence>
<dbReference type="PANTHER" id="PTHR43284:SF1">
    <property type="entry name" value="ASPARAGINE SYNTHETASE"/>
    <property type="match status" value="1"/>
</dbReference>
<dbReference type="InterPro" id="IPR033738">
    <property type="entry name" value="AsnB_N"/>
</dbReference>
<evidence type="ECO:0000313" key="11">
    <source>
        <dbReference type="Proteomes" id="UP000253141"/>
    </source>
</evidence>
<dbReference type="OrthoDB" id="9763290at2"/>
<evidence type="ECO:0000256" key="4">
    <source>
        <dbReference type="ARBA" id="ARBA00022741"/>
    </source>
</evidence>
<dbReference type="Pfam" id="PF00733">
    <property type="entry name" value="Asn_synthase"/>
    <property type="match status" value="1"/>
</dbReference>
<dbReference type="GO" id="GO:0004066">
    <property type="term" value="F:asparagine synthase (glutamine-hydrolyzing) activity"/>
    <property type="evidence" value="ECO:0007669"/>
    <property type="project" value="UniProtKB-EC"/>
</dbReference>
<dbReference type="SUPFAM" id="SSF56235">
    <property type="entry name" value="N-terminal nucleophile aminohydrolases (Ntn hydrolases)"/>
    <property type="match status" value="1"/>
</dbReference>
<dbReference type="CDD" id="cd00712">
    <property type="entry name" value="AsnB"/>
    <property type="match status" value="1"/>
</dbReference>
<keyword evidence="6" id="KW-0315">Glutamine amidotransferase</keyword>
<evidence type="ECO:0000256" key="6">
    <source>
        <dbReference type="ARBA" id="ARBA00022962"/>
    </source>
</evidence>
<keyword evidence="5 8" id="KW-0067">ATP-binding</keyword>
<dbReference type="InterPro" id="IPR029055">
    <property type="entry name" value="Ntn_hydrolases_N"/>
</dbReference>
<dbReference type="EMBL" id="QPIW01000004">
    <property type="protein sequence ID" value="RDB06635.1"/>
    <property type="molecule type" value="Genomic_DNA"/>
</dbReference>
<dbReference type="Gene3D" id="3.40.50.620">
    <property type="entry name" value="HUPs"/>
    <property type="match status" value="2"/>
</dbReference>
<feature type="domain" description="Glutamine amidotransferase type-2" evidence="9">
    <location>
        <begin position="5"/>
        <end position="215"/>
    </location>
</feature>
<dbReference type="GO" id="GO:0006529">
    <property type="term" value="P:asparagine biosynthetic process"/>
    <property type="evidence" value="ECO:0007669"/>
    <property type="project" value="InterPro"/>
</dbReference>
<accession>A0A369IED8</accession>
<dbReference type="InterPro" id="IPR001962">
    <property type="entry name" value="Asn_synthase"/>
</dbReference>
<name>A0A369IED8_9BACT</name>
<comment type="similarity">
    <text evidence="2">Belongs to the asparagine synthetase family.</text>
</comment>
<dbReference type="InterPro" id="IPR051786">
    <property type="entry name" value="ASN_synthetase/amidase"/>
</dbReference>
<evidence type="ECO:0000259" key="9">
    <source>
        <dbReference type="PROSITE" id="PS51278"/>
    </source>
</evidence>
<dbReference type="InterPro" id="IPR017932">
    <property type="entry name" value="GATase_2_dom"/>
</dbReference>
<evidence type="ECO:0000256" key="8">
    <source>
        <dbReference type="PIRSR" id="PIRSR001589-2"/>
    </source>
</evidence>
<comment type="caution">
    <text evidence="10">The sequence shown here is derived from an EMBL/GenBank/DDBJ whole genome shotgun (WGS) entry which is preliminary data.</text>
</comment>
<dbReference type="Pfam" id="PF13537">
    <property type="entry name" value="GATase_7"/>
    <property type="match status" value="1"/>
</dbReference>
<dbReference type="RefSeq" id="WP_114460533.1">
    <property type="nucleotide sequence ID" value="NZ_QPIW01000004.1"/>
</dbReference>
<comment type="catalytic activity">
    <reaction evidence="7">
        <text>L-aspartate + L-glutamine + ATP + H2O = L-asparagine + L-glutamate + AMP + diphosphate + H(+)</text>
        <dbReference type="Rhea" id="RHEA:12228"/>
        <dbReference type="ChEBI" id="CHEBI:15377"/>
        <dbReference type="ChEBI" id="CHEBI:15378"/>
        <dbReference type="ChEBI" id="CHEBI:29985"/>
        <dbReference type="ChEBI" id="CHEBI:29991"/>
        <dbReference type="ChEBI" id="CHEBI:30616"/>
        <dbReference type="ChEBI" id="CHEBI:33019"/>
        <dbReference type="ChEBI" id="CHEBI:58048"/>
        <dbReference type="ChEBI" id="CHEBI:58359"/>
        <dbReference type="ChEBI" id="CHEBI:456215"/>
        <dbReference type="EC" id="6.3.5.4"/>
    </reaction>
</comment>
<organism evidence="10 11">
    <name type="scientific">Runella aurantiaca</name>
    <dbReference type="NCBI Taxonomy" id="2282308"/>
    <lineage>
        <taxon>Bacteria</taxon>
        <taxon>Pseudomonadati</taxon>
        <taxon>Bacteroidota</taxon>
        <taxon>Cytophagia</taxon>
        <taxon>Cytophagales</taxon>
        <taxon>Spirosomataceae</taxon>
        <taxon>Runella</taxon>
    </lineage>
</organism>
<evidence type="ECO:0000256" key="5">
    <source>
        <dbReference type="ARBA" id="ARBA00022840"/>
    </source>
</evidence>
<evidence type="ECO:0000256" key="1">
    <source>
        <dbReference type="ARBA" id="ARBA00005187"/>
    </source>
</evidence>
<feature type="binding site" evidence="8">
    <location>
        <position position="98"/>
    </location>
    <ligand>
        <name>L-glutamine</name>
        <dbReference type="ChEBI" id="CHEBI:58359"/>
    </ligand>
</feature>
<evidence type="ECO:0000256" key="3">
    <source>
        <dbReference type="ARBA" id="ARBA00012737"/>
    </source>
</evidence>
<reference evidence="10 11" key="1">
    <citation type="submission" date="2018-07" db="EMBL/GenBank/DDBJ databases">
        <title>Genome analysis of Runella aurantiaca.</title>
        <authorList>
            <person name="Yang X."/>
        </authorList>
    </citation>
    <scope>NUCLEOTIDE SEQUENCE [LARGE SCALE GENOMIC DNA]</scope>
    <source>
        <strain evidence="10 11">YX9</strain>
    </source>
</reference>
<evidence type="ECO:0000256" key="2">
    <source>
        <dbReference type="ARBA" id="ARBA00005752"/>
    </source>
</evidence>
<dbReference type="InterPro" id="IPR006426">
    <property type="entry name" value="Asn_synth_AEB"/>
</dbReference>
<dbReference type="SUPFAM" id="SSF52402">
    <property type="entry name" value="Adenine nucleotide alpha hydrolases-like"/>
    <property type="match status" value="1"/>
</dbReference>
<comment type="pathway">
    <text evidence="1">Amino-acid biosynthesis; L-asparagine biosynthesis; L-asparagine from L-aspartate (L-Gln route): step 1/1.</text>
</comment>
<proteinExistence type="inferred from homology"/>
<protein>
    <recommendedName>
        <fullName evidence="3">asparagine synthase (glutamine-hydrolyzing)</fullName>
        <ecNumber evidence="3">6.3.5.4</ecNumber>
    </recommendedName>
</protein>
<dbReference type="Gene3D" id="3.60.20.10">
    <property type="entry name" value="Glutamine Phosphoribosylpyrophosphate, subunit 1, domain 1"/>
    <property type="match status" value="1"/>
</dbReference>
<evidence type="ECO:0000313" key="10">
    <source>
        <dbReference type="EMBL" id="RDB06635.1"/>
    </source>
</evidence>
<dbReference type="Proteomes" id="UP000253141">
    <property type="component" value="Unassembled WGS sequence"/>
</dbReference>
<dbReference type="EC" id="6.3.5.4" evidence="3"/>
<gene>
    <name evidence="10" type="ORF">DVG78_07810</name>
</gene>